<evidence type="ECO:0000313" key="3">
    <source>
        <dbReference type="Proteomes" id="UP000318711"/>
    </source>
</evidence>
<name>A0A554LTG4_9BACT</name>
<accession>A0A554LTG4</accession>
<sequence length="76" mass="8171">PLPTAAADHQTANARYFAQKEAAMVLAEKGLTDKKLLAEIEKIMSDKNRREKLAANILALAQPAAAELVAKIIITS</sequence>
<proteinExistence type="predicted"/>
<dbReference type="InterPro" id="IPR007235">
    <property type="entry name" value="Glyco_trans_28_C"/>
</dbReference>
<dbReference type="AlphaFoldDB" id="A0A554LTG4"/>
<dbReference type="GO" id="GO:0016758">
    <property type="term" value="F:hexosyltransferase activity"/>
    <property type="evidence" value="ECO:0007669"/>
    <property type="project" value="InterPro"/>
</dbReference>
<feature type="domain" description="Glycosyl transferase family 28 C-terminal" evidence="1">
    <location>
        <begin position="1"/>
        <end position="58"/>
    </location>
</feature>
<evidence type="ECO:0000313" key="2">
    <source>
        <dbReference type="EMBL" id="TSC96146.1"/>
    </source>
</evidence>
<protein>
    <recommendedName>
        <fullName evidence="1">Glycosyl transferase family 28 C-terminal domain-containing protein</fullName>
    </recommendedName>
</protein>
<evidence type="ECO:0000259" key="1">
    <source>
        <dbReference type="Pfam" id="PF04101"/>
    </source>
</evidence>
<dbReference type="Gene3D" id="3.40.50.2000">
    <property type="entry name" value="Glycogen Phosphorylase B"/>
    <property type="match status" value="1"/>
</dbReference>
<reference evidence="2 3" key="1">
    <citation type="submission" date="2017-07" db="EMBL/GenBank/DDBJ databases">
        <title>Mechanisms for carbon and nitrogen cycling indicate functional differentiation within the Candidate Phyla Radiation.</title>
        <authorList>
            <person name="Danczak R.E."/>
            <person name="Johnston M.D."/>
            <person name="Kenah C."/>
            <person name="Slattery M."/>
            <person name="Wrighton K.C."/>
            <person name="Wilkins M.J."/>
        </authorList>
    </citation>
    <scope>NUCLEOTIDE SEQUENCE [LARGE SCALE GENOMIC DNA]</scope>
    <source>
        <strain evidence="2">Licking1014_2</strain>
    </source>
</reference>
<feature type="non-terminal residue" evidence="2">
    <location>
        <position position="1"/>
    </location>
</feature>
<dbReference type="SUPFAM" id="SSF53756">
    <property type="entry name" value="UDP-Glycosyltransferase/glycogen phosphorylase"/>
    <property type="match status" value="1"/>
</dbReference>
<dbReference type="EMBL" id="VMGL01000046">
    <property type="protein sequence ID" value="TSC96146.1"/>
    <property type="molecule type" value="Genomic_DNA"/>
</dbReference>
<dbReference type="Proteomes" id="UP000318711">
    <property type="component" value="Unassembled WGS sequence"/>
</dbReference>
<gene>
    <name evidence="2" type="ORF">CEN88_391</name>
</gene>
<dbReference type="Pfam" id="PF04101">
    <property type="entry name" value="Glyco_tran_28_C"/>
    <property type="match status" value="1"/>
</dbReference>
<organism evidence="2 3">
    <name type="scientific">Candidatus Berkelbacteria bacterium Licking1014_2</name>
    <dbReference type="NCBI Taxonomy" id="2017146"/>
    <lineage>
        <taxon>Bacteria</taxon>
        <taxon>Candidatus Berkelbacteria</taxon>
    </lineage>
</organism>
<comment type="caution">
    <text evidence="2">The sequence shown here is derived from an EMBL/GenBank/DDBJ whole genome shotgun (WGS) entry which is preliminary data.</text>
</comment>